<dbReference type="EMBL" id="QYUJ01000014">
    <property type="protein sequence ID" value="RJF73671.1"/>
    <property type="molecule type" value="Genomic_DNA"/>
</dbReference>
<dbReference type="Proteomes" id="UP000286287">
    <property type="component" value="Unassembled WGS sequence"/>
</dbReference>
<protein>
    <recommendedName>
        <fullName evidence="1">DUF2268 domain-containing protein</fullName>
    </recommendedName>
</protein>
<dbReference type="Pfam" id="PF10026">
    <property type="entry name" value="DUF2268"/>
    <property type="match status" value="1"/>
</dbReference>
<dbReference type="OrthoDB" id="69012at2"/>
<dbReference type="InterPro" id="IPR018728">
    <property type="entry name" value="DUF2268"/>
</dbReference>
<sequence>MTPELEAELRSVTQDALGRHAARLELDGVDVALLVDPHWDIPELGLVGYAPQGHFVQLMVNPGNPNFERLWRRELPLHLGHELHHAKRWQGVGYGRTLLEALVSEGLAQHYEVEERGQPPIYAAAHADMAGLWQRAQTELHQPYDHNAWFFGSADRQLPRWAGYALGYELVQRFFAATGGDAVTHVNTPAETFAGAWAG</sequence>
<keyword evidence="3" id="KW-1185">Reference proteome</keyword>
<name>A0A418VC00_9DEIO</name>
<proteinExistence type="predicted"/>
<accession>A0A418VC00</accession>
<dbReference type="AlphaFoldDB" id="A0A418VC00"/>
<evidence type="ECO:0000313" key="3">
    <source>
        <dbReference type="Proteomes" id="UP000286287"/>
    </source>
</evidence>
<organism evidence="2 3">
    <name type="scientific">Deinococcus cavernae</name>
    <dbReference type="NCBI Taxonomy" id="2320857"/>
    <lineage>
        <taxon>Bacteria</taxon>
        <taxon>Thermotogati</taxon>
        <taxon>Deinococcota</taxon>
        <taxon>Deinococci</taxon>
        <taxon>Deinococcales</taxon>
        <taxon>Deinococcaceae</taxon>
        <taxon>Deinococcus</taxon>
    </lineage>
</organism>
<comment type="caution">
    <text evidence="2">The sequence shown here is derived from an EMBL/GenBank/DDBJ whole genome shotgun (WGS) entry which is preliminary data.</text>
</comment>
<evidence type="ECO:0000313" key="2">
    <source>
        <dbReference type="EMBL" id="RJF73671.1"/>
    </source>
</evidence>
<feature type="domain" description="DUF2268" evidence="1">
    <location>
        <begin position="16"/>
        <end position="193"/>
    </location>
</feature>
<reference evidence="2 3" key="1">
    <citation type="submission" date="2018-09" db="EMBL/GenBank/DDBJ databases">
        <authorList>
            <person name="Zhu H."/>
        </authorList>
    </citation>
    <scope>NUCLEOTIDE SEQUENCE [LARGE SCALE GENOMIC DNA]</scope>
    <source>
        <strain evidence="2 3">K2S05-167</strain>
    </source>
</reference>
<gene>
    <name evidence="2" type="ORF">D3875_10885</name>
</gene>
<evidence type="ECO:0000259" key="1">
    <source>
        <dbReference type="Pfam" id="PF10026"/>
    </source>
</evidence>